<name>A0A8J7WLM3_9ACTN</name>
<accession>A0A8J7WLM3</accession>
<evidence type="ECO:0000313" key="1">
    <source>
        <dbReference type="EMBL" id="MBS2963110.1"/>
    </source>
</evidence>
<keyword evidence="2" id="KW-1185">Reference proteome</keyword>
<reference evidence="1" key="1">
    <citation type="submission" date="2021-04" db="EMBL/GenBank/DDBJ databases">
        <title>Genome based classification of Actinospica acidithermotolerans sp. nov., an actinobacterium isolated from an Indonesian hot spring.</title>
        <authorList>
            <person name="Kusuma A.B."/>
            <person name="Putra K.E."/>
            <person name="Nafisah S."/>
            <person name="Loh J."/>
            <person name="Nouioui I."/>
            <person name="Goodfellow M."/>
        </authorList>
    </citation>
    <scope>NUCLEOTIDE SEQUENCE</scope>
    <source>
        <strain evidence="1">DSM 45618</strain>
    </source>
</reference>
<dbReference type="AlphaFoldDB" id="A0A8J7WLM3"/>
<gene>
    <name evidence="1" type="ORF">KGA66_08645</name>
</gene>
<organism evidence="1 2">
    <name type="scientific">Actinocrinis puniceicyclus</name>
    <dbReference type="NCBI Taxonomy" id="977794"/>
    <lineage>
        <taxon>Bacteria</taxon>
        <taxon>Bacillati</taxon>
        <taxon>Actinomycetota</taxon>
        <taxon>Actinomycetes</taxon>
        <taxon>Catenulisporales</taxon>
        <taxon>Actinospicaceae</taxon>
        <taxon>Actinocrinis</taxon>
    </lineage>
</organism>
<sequence length="106" mass="11203">MHARRGVRSTAPLIAVPADGLGWSESDLEELGRKAPGLLPGRIVKCDQSGALVLMPWGAARATYCAALLLAAARARAGGRVWPRPGDRVALRRWPDGPITVEGVVV</sequence>
<dbReference type="EMBL" id="JAGSXH010000020">
    <property type="protein sequence ID" value="MBS2963110.1"/>
    <property type="molecule type" value="Genomic_DNA"/>
</dbReference>
<dbReference type="Proteomes" id="UP000677913">
    <property type="component" value="Unassembled WGS sequence"/>
</dbReference>
<proteinExistence type="predicted"/>
<protein>
    <submittedName>
        <fullName evidence="1">Uncharacterized protein</fullName>
    </submittedName>
</protein>
<dbReference type="RefSeq" id="WP_211466477.1">
    <property type="nucleotide sequence ID" value="NZ_JAGSXH010000020.1"/>
</dbReference>
<evidence type="ECO:0000313" key="2">
    <source>
        <dbReference type="Proteomes" id="UP000677913"/>
    </source>
</evidence>
<comment type="caution">
    <text evidence="1">The sequence shown here is derived from an EMBL/GenBank/DDBJ whole genome shotgun (WGS) entry which is preliminary data.</text>
</comment>